<dbReference type="Pfam" id="PF04870">
    <property type="entry name" value="Moulting_cycle"/>
    <property type="match status" value="1"/>
</dbReference>
<evidence type="ECO:0000313" key="1">
    <source>
        <dbReference type="EMBL" id="ETN85065.1"/>
    </source>
</evidence>
<dbReference type="EMBL" id="KI657821">
    <property type="protein sequence ID" value="ETN85065.1"/>
    <property type="molecule type" value="Genomic_DNA"/>
</dbReference>
<organism evidence="1 2">
    <name type="scientific">Necator americanus</name>
    <name type="common">Human hookworm</name>
    <dbReference type="NCBI Taxonomy" id="51031"/>
    <lineage>
        <taxon>Eukaryota</taxon>
        <taxon>Metazoa</taxon>
        <taxon>Ecdysozoa</taxon>
        <taxon>Nematoda</taxon>
        <taxon>Chromadorea</taxon>
        <taxon>Rhabditida</taxon>
        <taxon>Rhabditina</taxon>
        <taxon>Rhabditomorpha</taxon>
        <taxon>Strongyloidea</taxon>
        <taxon>Ancylostomatidae</taxon>
        <taxon>Bunostominae</taxon>
        <taxon>Necator</taxon>
    </lineage>
</organism>
<dbReference type="PANTHER" id="PTHR21523">
    <property type="match status" value="1"/>
</dbReference>
<dbReference type="InterPro" id="IPR006954">
    <property type="entry name" value="Mlt-10-like"/>
</dbReference>
<dbReference type="AlphaFoldDB" id="W2TSL0"/>
<reference evidence="2" key="1">
    <citation type="journal article" date="2014" name="Nat. Genet.">
        <title>Genome of the human hookworm Necator americanus.</title>
        <authorList>
            <person name="Tang Y.T."/>
            <person name="Gao X."/>
            <person name="Rosa B.A."/>
            <person name="Abubucker S."/>
            <person name="Hallsworth-Pepin K."/>
            <person name="Martin J."/>
            <person name="Tyagi R."/>
            <person name="Heizer E."/>
            <person name="Zhang X."/>
            <person name="Bhonagiri-Palsikar V."/>
            <person name="Minx P."/>
            <person name="Warren W.C."/>
            <person name="Wang Q."/>
            <person name="Zhan B."/>
            <person name="Hotez P.J."/>
            <person name="Sternberg P.W."/>
            <person name="Dougall A."/>
            <person name="Gaze S.T."/>
            <person name="Mulvenna J."/>
            <person name="Sotillo J."/>
            <person name="Ranganathan S."/>
            <person name="Rabelo E.M."/>
            <person name="Wilson R.K."/>
            <person name="Felgner P.L."/>
            <person name="Bethony J."/>
            <person name="Hawdon J.M."/>
            <person name="Gasser R.B."/>
            <person name="Loukas A."/>
            <person name="Mitreva M."/>
        </authorList>
    </citation>
    <scope>NUCLEOTIDE SEQUENCE [LARGE SCALE GENOMIC DNA]</scope>
</reference>
<proteinExistence type="predicted"/>
<dbReference type="OrthoDB" id="5917548at2759"/>
<protein>
    <submittedName>
        <fullName evidence="1">Uncharacterized protein</fullName>
    </submittedName>
</protein>
<accession>W2TSL0</accession>
<dbReference type="STRING" id="51031.W2TSL0"/>
<dbReference type="PANTHER" id="PTHR21523:SF44">
    <property type="entry name" value="MLT-TEN (MLT-10) RELATED"/>
    <property type="match status" value="1"/>
</dbReference>
<gene>
    <name evidence="1" type="ORF">NECAME_16938</name>
</gene>
<keyword evidence="2" id="KW-1185">Reference proteome</keyword>
<sequence length="239" mass="26635">MDHAPSLLSQAEKSVVKRVTRLVKAAIQEDGNATASNGTSKWVDSYKSLLTIKKALDERAKQPGAKSIIPPIVQDAYNLIHTLEGKSKEVGDSSNIKFLSPRFAPIMPDKADIRGSLSPSILSFYKDDTEEQLLPIPKLLDATGMNESDREDVLETVMEMTGARQIIDDAMKTLSSTELFGMQGELQEVTNRLTKIFTNLEKTFNRKQKKDMKKRGFTFLETNQLEELHGEQGGPSYLT</sequence>
<evidence type="ECO:0000313" key="2">
    <source>
        <dbReference type="Proteomes" id="UP000053676"/>
    </source>
</evidence>
<name>W2TSL0_NECAM</name>
<dbReference type="KEGG" id="nai:NECAME_16938"/>
<dbReference type="OMA" id="HAFERKS"/>
<dbReference type="Proteomes" id="UP000053676">
    <property type="component" value="Unassembled WGS sequence"/>
</dbReference>